<evidence type="ECO:0000256" key="1">
    <source>
        <dbReference type="ARBA" id="ARBA00004123"/>
    </source>
</evidence>
<organism evidence="6 7">
    <name type="scientific">Russula ochroleuca</name>
    <dbReference type="NCBI Taxonomy" id="152965"/>
    <lineage>
        <taxon>Eukaryota</taxon>
        <taxon>Fungi</taxon>
        <taxon>Dikarya</taxon>
        <taxon>Basidiomycota</taxon>
        <taxon>Agaricomycotina</taxon>
        <taxon>Agaricomycetes</taxon>
        <taxon>Russulales</taxon>
        <taxon>Russulaceae</taxon>
        <taxon>Russula</taxon>
    </lineage>
</organism>
<keyword evidence="3" id="KW-0677">Repeat</keyword>
<dbReference type="OrthoDB" id="412109at2759"/>
<dbReference type="GO" id="GO:0005634">
    <property type="term" value="C:nucleus"/>
    <property type="evidence" value="ECO:0007669"/>
    <property type="project" value="UniProtKB-SubCell"/>
</dbReference>
<evidence type="ECO:0000256" key="5">
    <source>
        <dbReference type="ARBA" id="ARBA00023242"/>
    </source>
</evidence>
<dbReference type="Proteomes" id="UP000759537">
    <property type="component" value="Unassembled WGS sequence"/>
</dbReference>
<evidence type="ECO:0000256" key="4">
    <source>
        <dbReference type="ARBA" id="ARBA00023043"/>
    </source>
</evidence>
<comment type="caution">
    <text evidence="6">The sequence shown here is derived from an EMBL/GenBank/DDBJ whole genome shotgun (WGS) entry which is preliminary data.</text>
</comment>
<dbReference type="EMBL" id="WHVB01000008">
    <property type="protein sequence ID" value="KAF8480415.1"/>
    <property type="molecule type" value="Genomic_DNA"/>
</dbReference>
<comment type="subcellular location">
    <subcellularLocation>
        <location evidence="1">Nucleus</location>
    </subcellularLocation>
</comment>
<evidence type="ECO:0000256" key="2">
    <source>
        <dbReference type="ARBA" id="ARBA00022553"/>
    </source>
</evidence>
<accession>A0A9P5MWL6</accession>
<sequence length="123" mass="14087">MENDLAKRLRVYEEKWAALRSNVVGKEQLRFCDIPWPLFENVQGVGDITAERVVAFVCHPLHEHIQGPGEGQAKSLRSEMLRWHPDKFEGKVLDKVVEGDREAVREAAGHVARILTRFSAEKR</sequence>
<evidence type="ECO:0000256" key="3">
    <source>
        <dbReference type="ARBA" id="ARBA00022737"/>
    </source>
</evidence>
<keyword evidence="2" id="KW-0597">Phosphoprotein</keyword>
<gene>
    <name evidence="6" type="ORF">DFH94DRAFT_630847</name>
</gene>
<evidence type="ECO:0000313" key="7">
    <source>
        <dbReference type="Proteomes" id="UP000759537"/>
    </source>
</evidence>
<name>A0A9P5MWL6_9AGAM</name>
<dbReference type="InterPro" id="IPR038753">
    <property type="entry name" value="NFKBIL1"/>
</dbReference>
<evidence type="ECO:0000313" key="6">
    <source>
        <dbReference type="EMBL" id="KAF8480415.1"/>
    </source>
</evidence>
<dbReference type="PANTHER" id="PTHR15263">
    <property type="entry name" value="I-KAPPA-B-LIKE PROTEIN IKBL"/>
    <property type="match status" value="1"/>
</dbReference>
<dbReference type="GO" id="GO:0043124">
    <property type="term" value="P:negative regulation of canonical NF-kappaB signal transduction"/>
    <property type="evidence" value="ECO:0007669"/>
    <property type="project" value="InterPro"/>
</dbReference>
<keyword evidence="4" id="KW-0040">ANK repeat</keyword>
<reference evidence="6" key="2">
    <citation type="journal article" date="2020" name="Nat. Commun.">
        <title>Large-scale genome sequencing of mycorrhizal fungi provides insights into the early evolution of symbiotic traits.</title>
        <authorList>
            <person name="Miyauchi S."/>
            <person name="Kiss E."/>
            <person name="Kuo A."/>
            <person name="Drula E."/>
            <person name="Kohler A."/>
            <person name="Sanchez-Garcia M."/>
            <person name="Morin E."/>
            <person name="Andreopoulos B."/>
            <person name="Barry K.W."/>
            <person name="Bonito G."/>
            <person name="Buee M."/>
            <person name="Carver A."/>
            <person name="Chen C."/>
            <person name="Cichocki N."/>
            <person name="Clum A."/>
            <person name="Culley D."/>
            <person name="Crous P.W."/>
            <person name="Fauchery L."/>
            <person name="Girlanda M."/>
            <person name="Hayes R.D."/>
            <person name="Keri Z."/>
            <person name="LaButti K."/>
            <person name="Lipzen A."/>
            <person name="Lombard V."/>
            <person name="Magnuson J."/>
            <person name="Maillard F."/>
            <person name="Murat C."/>
            <person name="Nolan M."/>
            <person name="Ohm R.A."/>
            <person name="Pangilinan J."/>
            <person name="Pereira M.F."/>
            <person name="Perotto S."/>
            <person name="Peter M."/>
            <person name="Pfister S."/>
            <person name="Riley R."/>
            <person name="Sitrit Y."/>
            <person name="Stielow J.B."/>
            <person name="Szollosi G."/>
            <person name="Zifcakova L."/>
            <person name="Stursova M."/>
            <person name="Spatafora J.W."/>
            <person name="Tedersoo L."/>
            <person name="Vaario L.M."/>
            <person name="Yamada A."/>
            <person name="Yan M."/>
            <person name="Wang P."/>
            <person name="Xu J."/>
            <person name="Bruns T."/>
            <person name="Baldrian P."/>
            <person name="Vilgalys R."/>
            <person name="Dunand C."/>
            <person name="Henrissat B."/>
            <person name="Grigoriev I.V."/>
            <person name="Hibbett D."/>
            <person name="Nagy L.G."/>
            <person name="Martin F.M."/>
        </authorList>
    </citation>
    <scope>NUCLEOTIDE SEQUENCE</scope>
    <source>
        <strain evidence="6">Prilba</strain>
    </source>
</reference>
<protein>
    <submittedName>
        <fullName evidence="6">Uncharacterized protein</fullName>
    </submittedName>
</protein>
<dbReference type="AlphaFoldDB" id="A0A9P5MWL6"/>
<keyword evidence="5" id="KW-0539">Nucleus</keyword>
<reference evidence="6" key="1">
    <citation type="submission" date="2019-10" db="EMBL/GenBank/DDBJ databases">
        <authorList>
            <consortium name="DOE Joint Genome Institute"/>
            <person name="Kuo A."/>
            <person name="Miyauchi S."/>
            <person name="Kiss E."/>
            <person name="Drula E."/>
            <person name="Kohler A."/>
            <person name="Sanchez-Garcia M."/>
            <person name="Andreopoulos B."/>
            <person name="Barry K.W."/>
            <person name="Bonito G."/>
            <person name="Buee M."/>
            <person name="Carver A."/>
            <person name="Chen C."/>
            <person name="Cichocki N."/>
            <person name="Clum A."/>
            <person name="Culley D."/>
            <person name="Crous P.W."/>
            <person name="Fauchery L."/>
            <person name="Girlanda M."/>
            <person name="Hayes R."/>
            <person name="Keri Z."/>
            <person name="LaButti K."/>
            <person name="Lipzen A."/>
            <person name="Lombard V."/>
            <person name="Magnuson J."/>
            <person name="Maillard F."/>
            <person name="Morin E."/>
            <person name="Murat C."/>
            <person name="Nolan M."/>
            <person name="Ohm R."/>
            <person name="Pangilinan J."/>
            <person name="Pereira M."/>
            <person name="Perotto S."/>
            <person name="Peter M."/>
            <person name="Riley R."/>
            <person name="Sitrit Y."/>
            <person name="Stielow B."/>
            <person name="Szollosi G."/>
            <person name="Zifcakova L."/>
            <person name="Stursova M."/>
            <person name="Spatafora J.W."/>
            <person name="Tedersoo L."/>
            <person name="Vaario L.-M."/>
            <person name="Yamada A."/>
            <person name="Yan M."/>
            <person name="Wang P."/>
            <person name="Xu J."/>
            <person name="Bruns T."/>
            <person name="Baldrian P."/>
            <person name="Vilgalys R."/>
            <person name="Henrissat B."/>
            <person name="Grigoriev I.V."/>
            <person name="Hibbett D."/>
            <person name="Nagy L.G."/>
            <person name="Martin F.M."/>
        </authorList>
    </citation>
    <scope>NUCLEOTIDE SEQUENCE</scope>
    <source>
        <strain evidence="6">Prilba</strain>
    </source>
</reference>
<keyword evidence="7" id="KW-1185">Reference proteome</keyword>
<dbReference type="PANTHER" id="PTHR15263:SF1">
    <property type="entry name" value="NF-KAPPA-B INHIBITOR-LIKE PROTEIN 1"/>
    <property type="match status" value="1"/>
</dbReference>
<proteinExistence type="predicted"/>